<evidence type="ECO:0000313" key="2">
    <source>
        <dbReference type="Proteomes" id="UP000768646"/>
    </source>
</evidence>
<sequence>MVACCMRIVCALYAYCMRGSCAGTALGGVRGTHGTHGAHGAGDAHDARDARDARNGAPFMRPLCSLYSNFTRANDALMELLSAIHALKGASSQRVIAVLPLFPYSRGGGAAGASRALIPRLFACAGCDHIITMDLHDPQFLGFFDLPVDNLVSRGLFQKYIQRNITGYKNAVIVSPDAGGAKRATVLANTLGMDFALVHKERDLGTRFHESDSEMVLVGDVDGKVAILVDDIVDTGQTLIQAAKVLDALGAITIYAMVTHAILSGNAIEQINMSKLHKVVVTNSVPQADNVKRCPKLVVLDVSPIFAEAIRRVHHGESLSMLFDYSL</sequence>
<gene>
    <name evidence="1" type="ORF">PORY_002523</name>
</gene>
<organism evidence="1 2">
    <name type="scientific">Pneumocystis oryctolagi</name>
    <dbReference type="NCBI Taxonomy" id="42067"/>
    <lineage>
        <taxon>Eukaryota</taxon>
        <taxon>Fungi</taxon>
        <taxon>Dikarya</taxon>
        <taxon>Ascomycota</taxon>
        <taxon>Taphrinomycotina</taxon>
        <taxon>Pneumocystomycetes</taxon>
        <taxon>Pneumocystaceae</taxon>
        <taxon>Pneumocystis</taxon>
    </lineage>
</organism>
<name>A0ACB7CGK8_9ASCO</name>
<keyword evidence="2" id="KW-1185">Reference proteome</keyword>
<accession>A0ACB7CGK8</accession>
<reference evidence="1 2" key="1">
    <citation type="journal article" date="2021" name="Commun. Biol.">
        <title>Genomic insights into the host specific adaptation of the Pneumocystis genus.</title>
        <authorList>
            <person name="Cisse O.H."/>
            <person name="Ma L."/>
            <person name="Dekker J.P."/>
            <person name="Khil P.P."/>
            <person name="Youn J.-H."/>
            <person name="Brenchley J.M."/>
            <person name="Blair R."/>
            <person name="Pahar B."/>
            <person name="Chabe M."/>
            <person name="Van Rompay K.K.A."/>
            <person name="Keesler R."/>
            <person name="Sukura A."/>
            <person name="Hirsch V."/>
            <person name="Kutty G."/>
            <person name="Liu Y."/>
            <person name="Peng L."/>
            <person name="Chen J."/>
            <person name="Song J."/>
            <person name="Weissenbacher-Lang C."/>
            <person name="Xu J."/>
            <person name="Upham N.S."/>
            <person name="Stajich J.E."/>
            <person name="Cuomo C.A."/>
            <person name="Cushion M.T."/>
            <person name="Kovacs J.A."/>
        </authorList>
    </citation>
    <scope>NUCLEOTIDE SEQUENCE [LARGE SCALE GENOMIC DNA]</scope>
    <source>
        <strain evidence="1 2">RABM</strain>
    </source>
</reference>
<dbReference type="Proteomes" id="UP000768646">
    <property type="component" value="Unassembled WGS sequence"/>
</dbReference>
<proteinExistence type="predicted"/>
<protein>
    <submittedName>
        <fullName evidence="1">Uncharacterized protein</fullName>
    </submittedName>
</protein>
<dbReference type="EMBL" id="JABTEG010000011">
    <property type="protein sequence ID" value="KAG4304159.1"/>
    <property type="molecule type" value="Genomic_DNA"/>
</dbReference>
<evidence type="ECO:0000313" key="1">
    <source>
        <dbReference type="EMBL" id="KAG4304159.1"/>
    </source>
</evidence>
<comment type="caution">
    <text evidence="1">The sequence shown here is derived from an EMBL/GenBank/DDBJ whole genome shotgun (WGS) entry which is preliminary data.</text>
</comment>